<dbReference type="OrthoDB" id="9775197at2"/>
<dbReference type="Pfam" id="PF00497">
    <property type="entry name" value="SBP_bac_3"/>
    <property type="match status" value="1"/>
</dbReference>
<dbReference type="Gene3D" id="3.40.190.10">
    <property type="entry name" value="Periplasmic binding protein-like II"/>
    <property type="match status" value="2"/>
</dbReference>
<name>A0A1G8S5A8_9BACI</name>
<feature type="signal peptide" evidence="8">
    <location>
        <begin position="1"/>
        <end position="18"/>
    </location>
</feature>
<evidence type="ECO:0000256" key="3">
    <source>
        <dbReference type="ARBA" id="ARBA00022729"/>
    </source>
</evidence>
<evidence type="ECO:0000256" key="2">
    <source>
        <dbReference type="ARBA" id="ARBA00010333"/>
    </source>
</evidence>
<organism evidence="11 12">
    <name type="scientific">Salimicrobium halophilum</name>
    <dbReference type="NCBI Taxonomy" id="86666"/>
    <lineage>
        <taxon>Bacteria</taxon>
        <taxon>Bacillati</taxon>
        <taxon>Bacillota</taxon>
        <taxon>Bacilli</taxon>
        <taxon>Bacillales</taxon>
        <taxon>Bacillaceae</taxon>
        <taxon>Salimicrobium</taxon>
    </lineage>
</organism>
<evidence type="ECO:0000313" key="12">
    <source>
        <dbReference type="Proteomes" id="UP000199225"/>
    </source>
</evidence>
<dbReference type="SUPFAM" id="SSF53850">
    <property type="entry name" value="Periplasmic binding protein-like II"/>
    <property type="match status" value="1"/>
</dbReference>
<keyword evidence="5" id="KW-0449">Lipoprotein</keyword>
<proteinExistence type="inferred from homology"/>
<evidence type="ECO:0000256" key="5">
    <source>
        <dbReference type="ARBA" id="ARBA00023288"/>
    </source>
</evidence>
<dbReference type="GO" id="GO:0016020">
    <property type="term" value="C:membrane"/>
    <property type="evidence" value="ECO:0007669"/>
    <property type="project" value="InterPro"/>
</dbReference>
<protein>
    <submittedName>
        <fullName evidence="11">Amino acid ABC transporter substrate-binding protein, PAAT family</fullName>
    </submittedName>
</protein>
<evidence type="ECO:0000256" key="4">
    <source>
        <dbReference type="ARBA" id="ARBA00023139"/>
    </source>
</evidence>
<dbReference type="Proteomes" id="UP000199225">
    <property type="component" value="Unassembled WGS sequence"/>
</dbReference>
<dbReference type="STRING" id="86666.SAMN04490247_1258"/>
<evidence type="ECO:0000259" key="9">
    <source>
        <dbReference type="SMART" id="SM00062"/>
    </source>
</evidence>
<dbReference type="PROSITE" id="PS51257">
    <property type="entry name" value="PROKAR_LIPOPROTEIN"/>
    <property type="match status" value="1"/>
</dbReference>
<comment type="similarity">
    <text evidence="2 6">Belongs to the bacterial solute-binding protein 3 family.</text>
</comment>
<dbReference type="SMART" id="SM00079">
    <property type="entry name" value="PBPe"/>
    <property type="match status" value="1"/>
</dbReference>
<dbReference type="GO" id="GO:0015276">
    <property type="term" value="F:ligand-gated monoatomic ion channel activity"/>
    <property type="evidence" value="ECO:0007669"/>
    <property type="project" value="InterPro"/>
</dbReference>
<evidence type="ECO:0000313" key="11">
    <source>
        <dbReference type="EMBL" id="SDJ24361.1"/>
    </source>
</evidence>
<evidence type="ECO:0000256" key="7">
    <source>
        <dbReference type="SAM" id="MobiDB-lite"/>
    </source>
</evidence>
<dbReference type="AlphaFoldDB" id="A0A1G8S5A8"/>
<evidence type="ECO:0000256" key="1">
    <source>
        <dbReference type="ARBA" id="ARBA00004196"/>
    </source>
</evidence>
<dbReference type="CDD" id="cd00994">
    <property type="entry name" value="PBP2_GlnH"/>
    <property type="match status" value="1"/>
</dbReference>
<dbReference type="RefSeq" id="WP_093193015.1">
    <property type="nucleotide sequence ID" value="NZ_FNEV01000003.1"/>
</dbReference>
<dbReference type="EMBL" id="FNEV01000003">
    <property type="protein sequence ID" value="SDJ24361.1"/>
    <property type="molecule type" value="Genomic_DNA"/>
</dbReference>
<dbReference type="InterPro" id="IPR001638">
    <property type="entry name" value="Solute-binding_3/MltF_N"/>
</dbReference>
<accession>A0A1G8S5A8</accession>
<evidence type="ECO:0000259" key="10">
    <source>
        <dbReference type="SMART" id="SM00079"/>
    </source>
</evidence>
<feature type="domain" description="Solute-binding protein family 3/N-terminal" evidence="9">
    <location>
        <begin position="45"/>
        <end position="266"/>
    </location>
</feature>
<gene>
    <name evidence="11" type="ORF">SAMN04490247_1258</name>
</gene>
<evidence type="ECO:0000256" key="8">
    <source>
        <dbReference type="SAM" id="SignalP"/>
    </source>
</evidence>
<dbReference type="PANTHER" id="PTHR35936">
    <property type="entry name" value="MEMBRANE-BOUND LYTIC MUREIN TRANSGLYCOSYLASE F"/>
    <property type="match status" value="1"/>
</dbReference>
<feature type="compositionally biased region" description="Gly residues" evidence="7">
    <location>
        <begin position="32"/>
        <end position="41"/>
    </location>
</feature>
<dbReference type="GO" id="GO:0030313">
    <property type="term" value="C:cell envelope"/>
    <property type="evidence" value="ECO:0007669"/>
    <property type="project" value="UniProtKB-SubCell"/>
</dbReference>
<feature type="region of interest" description="Disordered" evidence="7">
    <location>
        <begin position="23"/>
        <end position="45"/>
    </location>
</feature>
<dbReference type="InterPro" id="IPR018313">
    <property type="entry name" value="SBP_3_CS"/>
</dbReference>
<comment type="subcellular location">
    <subcellularLocation>
        <location evidence="1">Cell envelope</location>
    </subcellularLocation>
</comment>
<dbReference type="InterPro" id="IPR044132">
    <property type="entry name" value="PBP2_GlnH"/>
</dbReference>
<keyword evidence="3 8" id="KW-0732">Signal</keyword>
<feature type="domain" description="Ionotropic glutamate receptor C-terminal" evidence="10">
    <location>
        <begin position="45"/>
        <end position="265"/>
    </location>
</feature>
<reference evidence="12" key="1">
    <citation type="submission" date="2016-10" db="EMBL/GenBank/DDBJ databases">
        <authorList>
            <person name="Varghese N."/>
            <person name="Submissions S."/>
        </authorList>
    </citation>
    <scope>NUCLEOTIDE SEQUENCE [LARGE SCALE GENOMIC DNA]</scope>
    <source>
        <strain evidence="12">DSM 4771</strain>
    </source>
</reference>
<evidence type="ECO:0000256" key="6">
    <source>
        <dbReference type="RuleBase" id="RU003744"/>
    </source>
</evidence>
<feature type="chain" id="PRO_5039047655" evidence="8">
    <location>
        <begin position="19"/>
        <end position="274"/>
    </location>
</feature>
<sequence>MKKWLGLFTLFLLVTLLAACGSSEEGGSDTSGEGGDSGEGSSGDTYTVATDNNFVPFEFLNEETGEMEGFDMDLIRAVADEAGFEVDIESMKFDGVVAGMQTGRYDIGIAGMTITEERAETIDFSDPYYDAGLIIAVQEGNEDIQSEDDLAGKKVGTRSGTTSETYLSENHPEAEIVTFPGIVEAYMDLQAGRVDAVMYDVPNVQYYVNNDAKGELKTVGDILQGEQYGIAFPQDSELVEPVNEALQTLIDNGTYDDIYEEWFGERKYGTESSE</sequence>
<dbReference type="PANTHER" id="PTHR35936:SF38">
    <property type="entry name" value="GLUTAMINE-BINDING PERIPLASMIC PROTEIN"/>
    <property type="match status" value="1"/>
</dbReference>
<dbReference type="PROSITE" id="PS01039">
    <property type="entry name" value="SBP_BACTERIAL_3"/>
    <property type="match status" value="1"/>
</dbReference>
<dbReference type="InterPro" id="IPR001320">
    <property type="entry name" value="Iontro_rcpt_C"/>
</dbReference>
<dbReference type="SMART" id="SM00062">
    <property type="entry name" value="PBPb"/>
    <property type="match status" value="1"/>
</dbReference>
<keyword evidence="12" id="KW-1185">Reference proteome</keyword>
<keyword evidence="4" id="KW-0564">Palmitate</keyword>